<name>A0AAD8P1R5_TARER</name>
<reference evidence="3" key="1">
    <citation type="journal article" date="2023" name="bioRxiv">
        <title>Improved chromosome-level genome assembly for marigold (Tagetes erecta).</title>
        <authorList>
            <person name="Jiang F."/>
            <person name="Yuan L."/>
            <person name="Wang S."/>
            <person name="Wang H."/>
            <person name="Xu D."/>
            <person name="Wang A."/>
            <person name="Fan W."/>
        </authorList>
    </citation>
    <scope>NUCLEOTIDE SEQUENCE</scope>
    <source>
        <strain evidence="3">WSJ</strain>
        <tissue evidence="3">Leaf</tissue>
    </source>
</reference>
<keyword evidence="1" id="KW-0175">Coiled coil</keyword>
<accession>A0AAD8P1R5</accession>
<evidence type="ECO:0000313" key="4">
    <source>
        <dbReference type="Proteomes" id="UP001229421"/>
    </source>
</evidence>
<dbReference type="EMBL" id="JAUHHV010000004">
    <property type="protein sequence ID" value="KAK1428944.1"/>
    <property type="molecule type" value="Genomic_DNA"/>
</dbReference>
<protein>
    <recommendedName>
        <fullName evidence="2">VQ domain-containing protein</fullName>
    </recommendedName>
</protein>
<evidence type="ECO:0000256" key="1">
    <source>
        <dbReference type="SAM" id="Coils"/>
    </source>
</evidence>
<comment type="caution">
    <text evidence="3">The sequence shown here is derived from an EMBL/GenBank/DDBJ whole genome shotgun (WGS) entry which is preliminary data.</text>
</comment>
<dbReference type="Pfam" id="PF05678">
    <property type="entry name" value="VQ"/>
    <property type="match status" value="1"/>
</dbReference>
<evidence type="ECO:0000259" key="2">
    <source>
        <dbReference type="Pfam" id="PF05678"/>
    </source>
</evidence>
<dbReference type="AlphaFoldDB" id="A0AAD8P1R5"/>
<dbReference type="PANTHER" id="PTHR33624">
    <property type="entry name" value="SIGMA FACTOR BINDING PROTEIN 1, CHLOROPLASTIC"/>
    <property type="match status" value="1"/>
</dbReference>
<keyword evidence="4" id="KW-1185">Reference proteome</keyword>
<proteinExistence type="predicted"/>
<dbReference type="Proteomes" id="UP001229421">
    <property type="component" value="Unassembled WGS sequence"/>
</dbReference>
<evidence type="ECO:0000313" key="3">
    <source>
        <dbReference type="EMBL" id="KAK1428944.1"/>
    </source>
</evidence>
<organism evidence="3 4">
    <name type="scientific">Tagetes erecta</name>
    <name type="common">African marigold</name>
    <dbReference type="NCBI Taxonomy" id="13708"/>
    <lineage>
        <taxon>Eukaryota</taxon>
        <taxon>Viridiplantae</taxon>
        <taxon>Streptophyta</taxon>
        <taxon>Embryophyta</taxon>
        <taxon>Tracheophyta</taxon>
        <taxon>Spermatophyta</taxon>
        <taxon>Magnoliopsida</taxon>
        <taxon>eudicotyledons</taxon>
        <taxon>Gunneridae</taxon>
        <taxon>Pentapetalae</taxon>
        <taxon>asterids</taxon>
        <taxon>campanulids</taxon>
        <taxon>Asterales</taxon>
        <taxon>Asteraceae</taxon>
        <taxon>Asteroideae</taxon>
        <taxon>Heliantheae alliance</taxon>
        <taxon>Tageteae</taxon>
        <taxon>Tagetes</taxon>
    </lineage>
</organism>
<dbReference type="InterPro" id="IPR039335">
    <property type="entry name" value="SIB1/2"/>
</dbReference>
<gene>
    <name evidence="3" type="ORF">QVD17_17784</name>
</gene>
<feature type="domain" description="VQ" evidence="2">
    <location>
        <begin position="27"/>
        <end position="53"/>
    </location>
</feature>
<feature type="coiled-coil region" evidence="1">
    <location>
        <begin position="54"/>
        <end position="81"/>
    </location>
</feature>
<sequence>MEKQKQEKRLLLSPGSKKSRAVKVVYISNPMKIKASPSEFRAVVQQLTGRYATGSFTTNKLDNLRHELQEVEDDRATVGDLQYQYDQRNSDVCCYESAPDFISITQQMQQLHDS</sequence>
<dbReference type="PANTHER" id="PTHR33624:SF2">
    <property type="entry name" value="SIGMA FACTOR BINDING PROTEIN 1, CHLOROPLASTIC"/>
    <property type="match status" value="1"/>
</dbReference>
<dbReference type="InterPro" id="IPR008889">
    <property type="entry name" value="VQ"/>
</dbReference>